<dbReference type="Gene3D" id="1.20.58.760">
    <property type="entry name" value="Peptidase M41"/>
    <property type="match status" value="1"/>
</dbReference>
<protein>
    <submittedName>
        <fullName evidence="6">Probable inactive ATP-dependent zinc metalloprotease FTSHI 2, chloroplastic</fullName>
    </submittedName>
</protein>
<sequence length="279" mass="31594">MAEDLDYMAVASMTDGMVGAELANIVEIAAINMMRDGRTELTTDDLLQAAQIEERGMLDRKDRSSETWRQVAINEAAMAVVAVNFPDMKNIEFLTINPRAGRELGYVRVKMDHIKFKEGMLSRQSILDHITVQLAPRAADELWYGEDQLSTIWAETSDNARSAARSLVLGGLSDKHHGLNNFWVADRINDIDTEALRILNMCYERAKEILGRNRTLMDEVVGKLVQKKSLTKQEFFTLVELYGSIKPMPPSILELRKIKRLELEETVMKLDMTTARNSS</sequence>
<dbReference type="Proteomes" id="UP000694864">
    <property type="component" value="Chromosome 15"/>
</dbReference>
<keyword evidence="6" id="KW-0378">Hydrolase</keyword>
<evidence type="ECO:0000259" key="3">
    <source>
        <dbReference type="Pfam" id="PF01434"/>
    </source>
</evidence>
<comment type="similarity">
    <text evidence="1">In the N-terminal section; belongs to the AAA ATPase family.</text>
</comment>
<accession>A0ABM0W4P9</accession>
<evidence type="ECO:0000259" key="4">
    <source>
        <dbReference type="Pfam" id="PF17862"/>
    </source>
</evidence>
<dbReference type="Pfam" id="PF17862">
    <property type="entry name" value="AAA_lid_3"/>
    <property type="match status" value="1"/>
</dbReference>
<dbReference type="GO" id="GO:0008237">
    <property type="term" value="F:metallopeptidase activity"/>
    <property type="evidence" value="ECO:0007669"/>
    <property type="project" value="UniProtKB-KW"/>
</dbReference>
<dbReference type="InterPro" id="IPR037219">
    <property type="entry name" value="Peptidase_M41-like"/>
</dbReference>
<dbReference type="PANTHER" id="PTHR23076:SF56">
    <property type="entry name" value="INACTIVE ATP-DEPENDENT ZINC METALLOPROTEASE FTSHI 2, CHLOROPLASTIC-RELATED"/>
    <property type="match status" value="1"/>
</dbReference>
<keyword evidence="5" id="KW-1185">Reference proteome</keyword>
<dbReference type="PANTHER" id="PTHR23076">
    <property type="entry name" value="METALLOPROTEASE M41 FTSH"/>
    <property type="match status" value="1"/>
</dbReference>
<dbReference type="RefSeq" id="XP_010465646.1">
    <property type="nucleotide sequence ID" value="XM_010467344.2"/>
</dbReference>
<dbReference type="Gene3D" id="1.10.8.60">
    <property type="match status" value="1"/>
</dbReference>
<keyword evidence="6" id="KW-0645">Protease</keyword>
<dbReference type="InterPro" id="IPR000642">
    <property type="entry name" value="Peptidase_M41"/>
</dbReference>
<organism evidence="5 6">
    <name type="scientific">Camelina sativa</name>
    <name type="common">False flax</name>
    <name type="synonym">Myagrum sativum</name>
    <dbReference type="NCBI Taxonomy" id="90675"/>
    <lineage>
        <taxon>Eukaryota</taxon>
        <taxon>Viridiplantae</taxon>
        <taxon>Streptophyta</taxon>
        <taxon>Embryophyta</taxon>
        <taxon>Tracheophyta</taxon>
        <taxon>Spermatophyta</taxon>
        <taxon>Magnoliopsida</taxon>
        <taxon>eudicotyledons</taxon>
        <taxon>Gunneridae</taxon>
        <taxon>Pentapetalae</taxon>
        <taxon>rosids</taxon>
        <taxon>malvids</taxon>
        <taxon>Brassicales</taxon>
        <taxon>Brassicaceae</taxon>
        <taxon>Camelineae</taxon>
        <taxon>Camelina</taxon>
    </lineage>
</organism>
<evidence type="ECO:0000313" key="6">
    <source>
        <dbReference type="RefSeq" id="XP_010465646.1"/>
    </source>
</evidence>
<proteinExistence type="inferred from homology"/>
<reference evidence="6" key="2">
    <citation type="submission" date="2025-08" db="UniProtKB">
        <authorList>
            <consortium name="RefSeq"/>
        </authorList>
    </citation>
    <scope>IDENTIFICATION</scope>
    <source>
        <tissue evidence="6">Leaf</tissue>
    </source>
</reference>
<evidence type="ECO:0000313" key="5">
    <source>
        <dbReference type="Proteomes" id="UP000694864"/>
    </source>
</evidence>
<dbReference type="SUPFAM" id="SSF140990">
    <property type="entry name" value="FtsH protease domain-like"/>
    <property type="match status" value="1"/>
</dbReference>
<keyword evidence="6" id="KW-0482">Metalloprotease</keyword>
<dbReference type="InterPro" id="IPR041569">
    <property type="entry name" value="AAA_lid_3"/>
</dbReference>
<dbReference type="Pfam" id="PF01434">
    <property type="entry name" value="Peptidase_M41"/>
    <property type="match status" value="1"/>
</dbReference>
<dbReference type="GeneID" id="104745957"/>
<feature type="domain" description="Peptidase M41" evidence="3">
    <location>
        <begin position="65"/>
        <end position="235"/>
    </location>
</feature>
<evidence type="ECO:0000256" key="1">
    <source>
        <dbReference type="ARBA" id="ARBA00010550"/>
    </source>
</evidence>
<feature type="domain" description="AAA ATPase AAA+ lid" evidence="4">
    <location>
        <begin position="4"/>
        <end position="47"/>
    </location>
</feature>
<name>A0ABM0W4P9_CAMSA</name>
<keyword evidence="2" id="KW-0809">Transit peptide</keyword>
<reference evidence="5" key="1">
    <citation type="journal article" date="2014" name="Nat. Commun.">
        <title>The emerging biofuel crop Camelina sativa retains a highly undifferentiated hexaploid genome structure.</title>
        <authorList>
            <person name="Kagale S."/>
            <person name="Koh C."/>
            <person name="Nixon J."/>
            <person name="Bollina V."/>
            <person name="Clarke W.E."/>
            <person name="Tuteja R."/>
            <person name="Spillane C."/>
            <person name="Robinson S.J."/>
            <person name="Links M.G."/>
            <person name="Clarke C."/>
            <person name="Higgins E.E."/>
            <person name="Huebert T."/>
            <person name="Sharpe A.G."/>
            <person name="Parkin I.A."/>
        </authorList>
    </citation>
    <scope>NUCLEOTIDE SEQUENCE [LARGE SCALE GENOMIC DNA]</scope>
    <source>
        <strain evidence="5">cv. DH55</strain>
    </source>
</reference>
<gene>
    <name evidence="6" type="primary">LOC104745957</name>
</gene>
<evidence type="ECO:0000256" key="2">
    <source>
        <dbReference type="ARBA" id="ARBA00022946"/>
    </source>
</evidence>